<dbReference type="Proteomes" id="UP001604336">
    <property type="component" value="Unassembled WGS sequence"/>
</dbReference>
<reference evidence="4" key="1">
    <citation type="submission" date="2024-07" db="EMBL/GenBank/DDBJ databases">
        <title>Two chromosome-level genome assemblies of Korean endemic species Abeliophyllum distichum and Forsythia ovata (Oleaceae).</title>
        <authorList>
            <person name="Jang H."/>
        </authorList>
    </citation>
    <scope>NUCLEOTIDE SEQUENCE [LARGE SCALE GENOMIC DNA]</scope>
</reference>
<feature type="coiled-coil region" evidence="1">
    <location>
        <begin position="397"/>
        <end position="431"/>
    </location>
</feature>
<evidence type="ECO:0000256" key="2">
    <source>
        <dbReference type="SAM" id="MobiDB-lite"/>
    </source>
</evidence>
<gene>
    <name evidence="3" type="ORF">Adt_39346</name>
</gene>
<feature type="compositionally biased region" description="Basic residues" evidence="2">
    <location>
        <begin position="200"/>
        <end position="209"/>
    </location>
</feature>
<evidence type="ECO:0000313" key="3">
    <source>
        <dbReference type="EMBL" id="KAL2471210.1"/>
    </source>
</evidence>
<accession>A0ABD1Q4T8</accession>
<feature type="compositionally biased region" description="Basic and acidic residues" evidence="2">
    <location>
        <begin position="245"/>
        <end position="262"/>
    </location>
</feature>
<feature type="compositionally biased region" description="Polar residues" evidence="2">
    <location>
        <begin position="300"/>
        <end position="313"/>
    </location>
</feature>
<proteinExistence type="predicted"/>
<organism evidence="3 4">
    <name type="scientific">Abeliophyllum distichum</name>
    <dbReference type="NCBI Taxonomy" id="126358"/>
    <lineage>
        <taxon>Eukaryota</taxon>
        <taxon>Viridiplantae</taxon>
        <taxon>Streptophyta</taxon>
        <taxon>Embryophyta</taxon>
        <taxon>Tracheophyta</taxon>
        <taxon>Spermatophyta</taxon>
        <taxon>Magnoliopsida</taxon>
        <taxon>eudicotyledons</taxon>
        <taxon>Gunneridae</taxon>
        <taxon>Pentapetalae</taxon>
        <taxon>asterids</taxon>
        <taxon>lamiids</taxon>
        <taxon>Lamiales</taxon>
        <taxon>Oleaceae</taxon>
        <taxon>Forsythieae</taxon>
        <taxon>Abeliophyllum</taxon>
    </lineage>
</organism>
<protein>
    <submittedName>
        <fullName evidence="3">Plus3 domain-containing protein</fullName>
    </submittedName>
</protein>
<feature type="compositionally biased region" description="Basic and acidic residues" evidence="2">
    <location>
        <begin position="274"/>
        <end position="289"/>
    </location>
</feature>
<feature type="region of interest" description="Disordered" evidence="2">
    <location>
        <begin position="479"/>
        <end position="499"/>
    </location>
</feature>
<sequence length="499" mass="56010">MARSKITVEELEDLWLSFDISVSVTLRASCPEEHADDPPEGFVAIYESAMQQGLHLPIHHFFREVMRDWNLAPCQITSNGWGQMLASYLLWVIVEVERNLSLKEFESIYRPYRSAGWYNVSPRPGCGKPPIPKRDQGELRSKWDKVRALSSDFRTLSNLLKDDNLLARYELMVQRSSCASSRLPHQWGRVLQHKLPDMRRRAHHKRSRTPRCQVPSPRHIPRPRLPFTSVRLHPPTSNLHIDSTPLRDKGKKVTDSAKEVPAQKRKAPATAEGLMRDAHKARRTEEGHRSSPSLDVETDGTGNSASSAGQSAFKSFDAEEAKSKKLAEDLKAMGLEKTQLESDKRALQFKLDLARGQRRATEASQKCAEEAQKSAEDRTLVAKNALAAANSSLEATVADNEKSLAAAKLELEKVRAERADAEAKAVEAYQDTFMDTPEYQDLAWCLMTVGGEQLVEWIMEAHPEWDISFLCKAPADAHTSEAVPIDNRGRDEGLSCADP</sequence>
<comment type="caution">
    <text evidence="3">The sequence shown here is derived from an EMBL/GenBank/DDBJ whole genome shotgun (WGS) entry which is preliminary data.</text>
</comment>
<dbReference type="EMBL" id="JBFOLK010000012">
    <property type="protein sequence ID" value="KAL2471210.1"/>
    <property type="molecule type" value="Genomic_DNA"/>
</dbReference>
<dbReference type="AlphaFoldDB" id="A0ABD1Q4T8"/>
<feature type="region of interest" description="Disordered" evidence="2">
    <location>
        <begin position="195"/>
        <end position="316"/>
    </location>
</feature>
<keyword evidence="1" id="KW-0175">Coiled coil</keyword>
<evidence type="ECO:0000256" key="1">
    <source>
        <dbReference type="SAM" id="Coils"/>
    </source>
</evidence>
<evidence type="ECO:0000313" key="4">
    <source>
        <dbReference type="Proteomes" id="UP001604336"/>
    </source>
</evidence>
<name>A0ABD1Q4T8_9LAMI</name>
<keyword evidence="4" id="KW-1185">Reference proteome</keyword>